<dbReference type="PRINTS" id="PR00455">
    <property type="entry name" value="HTHTETR"/>
</dbReference>
<feature type="domain" description="HTH tetR-type" evidence="5">
    <location>
        <begin position="4"/>
        <end position="64"/>
    </location>
</feature>
<evidence type="ECO:0000256" key="2">
    <source>
        <dbReference type="ARBA" id="ARBA00023125"/>
    </source>
</evidence>
<dbReference type="OrthoDB" id="1669699at2"/>
<dbReference type="PANTHER" id="PTHR30055:SF234">
    <property type="entry name" value="HTH-TYPE TRANSCRIPTIONAL REGULATOR BETI"/>
    <property type="match status" value="1"/>
</dbReference>
<organism evidence="6 7">
    <name type="scientific">Rhodococcus maanshanensis</name>
    <dbReference type="NCBI Taxonomy" id="183556"/>
    <lineage>
        <taxon>Bacteria</taxon>
        <taxon>Bacillati</taxon>
        <taxon>Actinomycetota</taxon>
        <taxon>Actinomycetes</taxon>
        <taxon>Mycobacteriales</taxon>
        <taxon>Nocardiaceae</taxon>
        <taxon>Rhodococcus</taxon>
    </lineage>
</organism>
<dbReference type="Pfam" id="PF00440">
    <property type="entry name" value="TetR_N"/>
    <property type="match status" value="1"/>
</dbReference>
<name>A0A1H7IAC4_9NOCA</name>
<dbReference type="Proteomes" id="UP000198677">
    <property type="component" value="Unassembled WGS sequence"/>
</dbReference>
<dbReference type="PANTHER" id="PTHR30055">
    <property type="entry name" value="HTH-TYPE TRANSCRIPTIONAL REGULATOR RUTR"/>
    <property type="match status" value="1"/>
</dbReference>
<dbReference type="EMBL" id="FOAW01000002">
    <property type="protein sequence ID" value="SEK59388.1"/>
    <property type="molecule type" value="Genomic_DNA"/>
</dbReference>
<keyword evidence="2 4" id="KW-0238">DNA-binding</keyword>
<feature type="DNA-binding region" description="H-T-H motif" evidence="4">
    <location>
        <begin position="27"/>
        <end position="46"/>
    </location>
</feature>
<keyword evidence="1" id="KW-0805">Transcription regulation</keyword>
<protein>
    <submittedName>
        <fullName evidence="6">DNA-binding transcriptional regulator, AcrR family</fullName>
    </submittedName>
</protein>
<gene>
    <name evidence="6" type="ORF">SAMN05444583_102376</name>
</gene>
<dbReference type="InterPro" id="IPR050109">
    <property type="entry name" value="HTH-type_TetR-like_transc_reg"/>
</dbReference>
<dbReference type="SUPFAM" id="SSF46689">
    <property type="entry name" value="Homeodomain-like"/>
    <property type="match status" value="1"/>
</dbReference>
<dbReference type="PROSITE" id="PS50977">
    <property type="entry name" value="HTH_TETR_2"/>
    <property type="match status" value="1"/>
</dbReference>
<evidence type="ECO:0000313" key="7">
    <source>
        <dbReference type="Proteomes" id="UP000198677"/>
    </source>
</evidence>
<dbReference type="Gene3D" id="1.10.357.10">
    <property type="entry name" value="Tetracycline Repressor, domain 2"/>
    <property type="match status" value="1"/>
</dbReference>
<dbReference type="AlphaFoldDB" id="A0A1H7IAC4"/>
<reference evidence="7" key="1">
    <citation type="submission" date="2016-10" db="EMBL/GenBank/DDBJ databases">
        <authorList>
            <person name="Varghese N."/>
            <person name="Submissions S."/>
        </authorList>
    </citation>
    <scope>NUCLEOTIDE SEQUENCE [LARGE SCALE GENOMIC DNA]</scope>
    <source>
        <strain evidence="7">DSM 44675</strain>
    </source>
</reference>
<keyword evidence="7" id="KW-1185">Reference proteome</keyword>
<evidence type="ECO:0000259" key="5">
    <source>
        <dbReference type="PROSITE" id="PS50977"/>
    </source>
</evidence>
<dbReference type="InterPro" id="IPR009057">
    <property type="entry name" value="Homeodomain-like_sf"/>
</dbReference>
<dbReference type="InterPro" id="IPR001647">
    <property type="entry name" value="HTH_TetR"/>
</dbReference>
<accession>A0A1H7IAC4</accession>
<evidence type="ECO:0000313" key="6">
    <source>
        <dbReference type="EMBL" id="SEK59388.1"/>
    </source>
</evidence>
<evidence type="ECO:0000256" key="4">
    <source>
        <dbReference type="PROSITE-ProRule" id="PRU00335"/>
    </source>
</evidence>
<evidence type="ECO:0000256" key="1">
    <source>
        <dbReference type="ARBA" id="ARBA00023015"/>
    </source>
</evidence>
<proteinExistence type="predicted"/>
<dbReference type="RefSeq" id="WP_027501695.1">
    <property type="nucleotide sequence ID" value="NZ_FOAW01000002.1"/>
</dbReference>
<keyword evidence="3" id="KW-0804">Transcription</keyword>
<evidence type="ECO:0000256" key="3">
    <source>
        <dbReference type="ARBA" id="ARBA00023163"/>
    </source>
</evidence>
<sequence>MGARDTRSAIREAALRQFIAKGVEQTSLREIADEVGITKASLYYHYSSKADLLLAIVTPILFVMRDVADALDQAPHTEDGIREVLRRYLIGLLNHRAEGSLFVRDASAMSATLGPILPELIEINRRINIWLAGPDAPAESTIRAVAALEVLNTALSANLAVPDADDEELGRVLLDAAMGVLRL</sequence>
<dbReference type="GO" id="GO:0000976">
    <property type="term" value="F:transcription cis-regulatory region binding"/>
    <property type="evidence" value="ECO:0007669"/>
    <property type="project" value="TreeGrafter"/>
</dbReference>
<dbReference type="GO" id="GO:0003700">
    <property type="term" value="F:DNA-binding transcription factor activity"/>
    <property type="evidence" value="ECO:0007669"/>
    <property type="project" value="TreeGrafter"/>
</dbReference>